<keyword evidence="5" id="KW-1185">Reference proteome</keyword>
<dbReference type="CDD" id="cd07389">
    <property type="entry name" value="MPP_PhoD"/>
    <property type="match status" value="1"/>
</dbReference>
<dbReference type="InterPro" id="IPR038607">
    <property type="entry name" value="PhoD-like_sf"/>
</dbReference>
<dbReference type="EMBL" id="GL377584">
    <property type="protein sequence ID" value="EFJ26556.1"/>
    <property type="molecule type" value="Genomic_DNA"/>
</dbReference>
<dbReference type="Gene3D" id="3.60.40.10">
    <property type="entry name" value="PPM-type phosphatase domain"/>
    <property type="match status" value="1"/>
</dbReference>
<dbReference type="OMA" id="DHEIMDG"/>
<keyword evidence="2" id="KW-0812">Transmembrane</keyword>
<dbReference type="CDD" id="cd00143">
    <property type="entry name" value="PP2Cc"/>
    <property type="match status" value="1"/>
</dbReference>
<dbReference type="PANTHER" id="PTHR37031:SF2">
    <property type="entry name" value="PHOD-LIKE PHOSPHATASE METALLOPHOSPHATASE DOMAIN-CONTAINING PROTEIN"/>
    <property type="match status" value="1"/>
</dbReference>
<dbReference type="Gene3D" id="3.60.21.70">
    <property type="entry name" value="PhoD-like phosphatase"/>
    <property type="match status" value="1"/>
</dbReference>
<evidence type="ECO:0000259" key="3">
    <source>
        <dbReference type="PROSITE" id="PS51746"/>
    </source>
</evidence>
<keyword evidence="2" id="KW-1133">Transmembrane helix</keyword>
<evidence type="ECO:0000313" key="5">
    <source>
        <dbReference type="Proteomes" id="UP000001514"/>
    </source>
</evidence>
<dbReference type="InterPro" id="IPR018946">
    <property type="entry name" value="PhoD-like_MPP"/>
</dbReference>
<gene>
    <name evidence="4" type="ORF">SELMODRAFT_412874</name>
</gene>
<dbReference type="Pfam" id="PF09423">
    <property type="entry name" value="PhoD"/>
    <property type="match status" value="1"/>
</dbReference>
<dbReference type="Pfam" id="PF00481">
    <property type="entry name" value="PP2C"/>
    <property type="match status" value="1"/>
</dbReference>
<dbReference type="HOGENOM" id="CLU_017293_0_0_1"/>
<protein>
    <recommendedName>
        <fullName evidence="3">PPM-type phosphatase domain-containing protein</fullName>
    </recommendedName>
</protein>
<proteinExistence type="predicted"/>
<dbReference type="SUPFAM" id="SSF81606">
    <property type="entry name" value="PP2C-like"/>
    <property type="match status" value="1"/>
</dbReference>
<dbReference type="eggNOG" id="ENOG502QPI0">
    <property type="taxonomic scope" value="Eukaryota"/>
</dbReference>
<dbReference type="Gramene" id="EFJ26556">
    <property type="protein sequence ID" value="EFJ26556"/>
    <property type="gene ID" value="SELMODRAFT_412874"/>
</dbReference>
<accession>D8RML5</accession>
<evidence type="ECO:0000256" key="2">
    <source>
        <dbReference type="SAM" id="Phobius"/>
    </source>
</evidence>
<dbReference type="InParanoid" id="D8RML5"/>
<evidence type="ECO:0000256" key="1">
    <source>
        <dbReference type="SAM" id="MobiDB-lite"/>
    </source>
</evidence>
<name>D8RML5_SELML</name>
<dbReference type="InterPro" id="IPR001932">
    <property type="entry name" value="PPM-type_phosphatase-like_dom"/>
</dbReference>
<feature type="transmembrane region" description="Helical" evidence="2">
    <location>
        <begin position="816"/>
        <end position="839"/>
    </location>
</feature>
<dbReference type="KEGG" id="smo:SELMODRAFT_412874"/>
<dbReference type="InterPro" id="IPR029052">
    <property type="entry name" value="Metallo-depent_PP-like"/>
</dbReference>
<keyword evidence="2" id="KW-0472">Membrane</keyword>
<dbReference type="SMART" id="SM00332">
    <property type="entry name" value="PP2Cc"/>
    <property type="match status" value="1"/>
</dbReference>
<dbReference type="PANTHER" id="PTHR37031">
    <property type="entry name" value="METALLOPHOSPHATASE BINDING DOMAIN PROTEIN"/>
    <property type="match status" value="1"/>
</dbReference>
<dbReference type="InterPro" id="IPR036457">
    <property type="entry name" value="PPM-type-like_dom_sf"/>
</dbReference>
<sequence length="842" mass="95203">MSAWRKKVAGAVNKLLGEERNGRKKSQEDANVVIGPVIGKVTSTSARILLEIDREARITVSLTQIEDAAGVLRSRQLLQQSRRRRRRAKKDAPAAQDQASAIPKEGDQDPALPGRSKSKQGRSLKVEKKLPANRPVAFEFLELSPGCRYLVELEGCKSDLVARSSFVTFPRKEELWDRVNVGVVSCNKIFITQMEIPIHSDLWADLAKNIEAGSVDLVLHLGDQVYGDGDKLMDKENHVDRCSDRFRLCKEDIMKDVPRHLWHTKEEEVREAYREVYRETWRHPPTARCLANCPNLMIYDDHEIRDNWADLEADWDPECLDFFIARGAWIAYLEYQRQLDRDIDFRKLHKLTKDHHFHVVGGLGLMFLDVRGCRSFQRVKGDEFPYLGSPQWTDIDQALRPGDLFEDVRVLLVCSPAPLVFLEPNITDAAGKNVPRLADFRGHWSADMHRKEQTRMIEALVNWKESGRREVMVLGGDVHCGGHSQIFRGDQVLLNQFTTSAIANRPLPKPAYYFMRAAGRLGVLGNDYKFKHHHWTRSRNYGLMGIRSYRTQDPGNVVMVSQLVIGKFVGGIIQGEVVSNSETIKQWKYQQGGLSIQGRRRHQEDRLLALSNLLTDDGGTSSPGSAQTSMDHWMLKSTLELSRRLWRRPELETSLLKEAYDKRWWDAGSTACVAVVTDEFMVVANVGDSRAIACVRDGVDKLVAKALTSDHHPELPMGFYGVIGTTDVTVWSNAMDVASHGLYDGMSEQEVCDIAATVDPETPEFGQAARKSFLEIGTPEIDIGERGKIGVLAAHDRAGDQHRQQRKSFFLAMHRLIIDFHCYFAAMLLLVAFLILAIFPAA</sequence>
<dbReference type="AlphaFoldDB" id="D8RML5"/>
<dbReference type="Proteomes" id="UP000001514">
    <property type="component" value="Unassembled WGS sequence"/>
</dbReference>
<dbReference type="SUPFAM" id="SSF56300">
    <property type="entry name" value="Metallo-dependent phosphatases"/>
    <property type="match status" value="1"/>
</dbReference>
<evidence type="ECO:0000313" key="4">
    <source>
        <dbReference type="EMBL" id="EFJ26556.1"/>
    </source>
</evidence>
<feature type="region of interest" description="Disordered" evidence="1">
    <location>
        <begin position="79"/>
        <end position="126"/>
    </location>
</feature>
<organism evidence="5">
    <name type="scientific">Selaginella moellendorffii</name>
    <name type="common">Spikemoss</name>
    <dbReference type="NCBI Taxonomy" id="88036"/>
    <lineage>
        <taxon>Eukaryota</taxon>
        <taxon>Viridiplantae</taxon>
        <taxon>Streptophyta</taxon>
        <taxon>Embryophyta</taxon>
        <taxon>Tracheophyta</taxon>
        <taxon>Lycopodiopsida</taxon>
        <taxon>Selaginellales</taxon>
        <taxon>Selaginellaceae</taxon>
        <taxon>Selaginella</taxon>
    </lineage>
</organism>
<dbReference type="STRING" id="88036.D8RML5"/>
<reference evidence="4 5" key="1">
    <citation type="journal article" date="2011" name="Science">
        <title>The Selaginella genome identifies genetic changes associated with the evolution of vascular plants.</title>
        <authorList>
            <person name="Banks J.A."/>
            <person name="Nishiyama T."/>
            <person name="Hasebe M."/>
            <person name="Bowman J.L."/>
            <person name="Gribskov M."/>
            <person name="dePamphilis C."/>
            <person name="Albert V.A."/>
            <person name="Aono N."/>
            <person name="Aoyama T."/>
            <person name="Ambrose B.A."/>
            <person name="Ashton N.W."/>
            <person name="Axtell M.J."/>
            <person name="Barker E."/>
            <person name="Barker M.S."/>
            <person name="Bennetzen J.L."/>
            <person name="Bonawitz N.D."/>
            <person name="Chapple C."/>
            <person name="Cheng C."/>
            <person name="Correa L.G."/>
            <person name="Dacre M."/>
            <person name="DeBarry J."/>
            <person name="Dreyer I."/>
            <person name="Elias M."/>
            <person name="Engstrom E.M."/>
            <person name="Estelle M."/>
            <person name="Feng L."/>
            <person name="Finet C."/>
            <person name="Floyd S.K."/>
            <person name="Frommer W.B."/>
            <person name="Fujita T."/>
            <person name="Gramzow L."/>
            <person name="Gutensohn M."/>
            <person name="Harholt J."/>
            <person name="Hattori M."/>
            <person name="Heyl A."/>
            <person name="Hirai T."/>
            <person name="Hiwatashi Y."/>
            <person name="Ishikawa M."/>
            <person name="Iwata M."/>
            <person name="Karol K.G."/>
            <person name="Koehler B."/>
            <person name="Kolukisaoglu U."/>
            <person name="Kubo M."/>
            <person name="Kurata T."/>
            <person name="Lalonde S."/>
            <person name="Li K."/>
            <person name="Li Y."/>
            <person name="Litt A."/>
            <person name="Lyons E."/>
            <person name="Manning G."/>
            <person name="Maruyama T."/>
            <person name="Michael T.P."/>
            <person name="Mikami K."/>
            <person name="Miyazaki S."/>
            <person name="Morinaga S."/>
            <person name="Murata T."/>
            <person name="Mueller-Roeber B."/>
            <person name="Nelson D.R."/>
            <person name="Obara M."/>
            <person name="Oguri Y."/>
            <person name="Olmstead R.G."/>
            <person name="Onodera N."/>
            <person name="Petersen B.L."/>
            <person name="Pils B."/>
            <person name="Prigge M."/>
            <person name="Rensing S.A."/>
            <person name="Riano-Pachon D.M."/>
            <person name="Roberts A.W."/>
            <person name="Sato Y."/>
            <person name="Scheller H.V."/>
            <person name="Schulz B."/>
            <person name="Schulz C."/>
            <person name="Shakirov E.V."/>
            <person name="Shibagaki N."/>
            <person name="Shinohara N."/>
            <person name="Shippen D.E."/>
            <person name="Soerensen I."/>
            <person name="Sotooka R."/>
            <person name="Sugimoto N."/>
            <person name="Sugita M."/>
            <person name="Sumikawa N."/>
            <person name="Tanurdzic M."/>
            <person name="Theissen G."/>
            <person name="Ulvskov P."/>
            <person name="Wakazuki S."/>
            <person name="Weng J.K."/>
            <person name="Willats W.W."/>
            <person name="Wipf D."/>
            <person name="Wolf P.G."/>
            <person name="Yang L."/>
            <person name="Zimmer A.D."/>
            <person name="Zhu Q."/>
            <person name="Mitros T."/>
            <person name="Hellsten U."/>
            <person name="Loque D."/>
            <person name="Otillar R."/>
            <person name="Salamov A."/>
            <person name="Schmutz J."/>
            <person name="Shapiro H."/>
            <person name="Lindquist E."/>
            <person name="Lucas S."/>
            <person name="Rokhsar D."/>
            <person name="Grigoriev I.V."/>
        </authorList>
    </citation>
    <scope>NUCLEOTIDE SEQUENCE [LARGE SCALE GENOMIC DNA]</scope>
</reference>
<feature type="domain" description="PPM-type phosphatase" evidence="3">
    <location>
        <begin position="590"/>
        <end position="842"/>
    </location>
</feature>
<dbReference type="PROSITE" id="PS51746">
    <property type="entry name" value="PPM_2"/>
    <property type="match status" value="1"/>
</dbReference>